<feature type="domain" description="PHD-type" evidence="6">
    <location>
        <begin position="1"/>
        <end position="54"/>
    </location>
</feature>
<evidence type="ECO:0000256" key="2">
    <source>
        <dbReference type="ARBA" id="ARBA00022771"/>
    </source>
</evidence>
<evidence type="ECO:0000313" key="7">
    <source>
        <dbReference type="EMBL" id="JAS82007.1"/>
    </source>
</evidence>
<evidence type="ECO:0000259" key="6">
    <source>
        <dbReference type="PROSITE" id="PS50016"/>
    </source>
</evidence>
<feature type="coiled-coil region" evidence="5">
    <location>
        <begin position="112"/>
        <end position="139"/>
    </location>
</feature>
<proteinExistence type="predicted"/>
<dbReference type="SMART" id="SM00249">
    <property type="entry name" value="PHD"/>
    <property type="match status" value="1"/>
</dbReference>
<sequence length="164" mass="18299">MALCGVCGIVCSNASSIKCTACENSFHLHCVKTESEEKIKRNTKDWKCALCKGKSSTLGSVKSNVSTSDPLTKDFLINVMESFKKEVFSEIAVFKNEVTELSTSVQFVSNMLDASNILMEEIKKKLTEVQTENQALKANLTNSFSKFFAHIHYMVILKMILLLN</sequence>
<dbReference type="InterPro" id="IPR013083">
    <property type="entry name" value="Znf_RING/FYVE/PHD"/>
</dbReference>
<dbReference type="InterPro" id="IPR001965">
    <property type="entry name" value="Znf_PHD"/>
</dbReference>
<keyword evidence="1" id="KW-0479">Metal-binding</keyword>
<protein>
    <recommendedName>
        <fullName evidence="6">PHD-type domain-containing protein</fullName>
    </recommendedName>
</protein>
<organism evidence="8">
    <name type="scientific">Homalodisca liturata</name>
    <dbReference type="NCBI Taxonomy" id="320908"/>
    <lineage>
        <taxon>Eukaryota</taxon>
        <taxon>Metazoa</taxon>
        <taxon>Ecdysozoa</taxon>
        <taxon>Arthropoda</taxon>
        <taxon>Hexapoda</taxon>
        <taxon>Insecta</taxon>
        <taxon>Pterygota</taxon>
        <taxon>Neoptera</taxon>
        <taxon>Paraneoptera</taxon>
        <taxon>Hemiptera</taxon>
        <taxon>Auchenorrhyncha</taxon>
        <taxon>Membracoidea</taxon>
        <taxon>Cicadellidae</taxon>
        <taxon>Cicadellinae</taxon>
        <taxon>Proconiini</taxon>
        <taxon>Homalodisca</taxon>
    </lineage>
</organism>
<dbReference type="InterPro" id="IPR011011">
    <property type="entry name" value="Znf_FYVE_PHD"/>
</dbReference>
<gene>
    <name evidence="8" type="ORF">g.22219</name>
    <name evidence="7" type="ORF">g.22220</name>
</gene>
<keyword evidence="5" id="KW-0175">Coiled coil</keyword>
<dbReference type="SUPFAM" id="SSF57903">
    <property type="entry name" value="FYVE/PHD zinc finger"/>
    <property type="match status" value="1"/>
</dbReference>
<dbReference type="Gene3D" id="3.30.40.10">
    <property type="entry name" value="Zinc/RING finger domain, C3HC4 (zinc finger)"/>
    <property type="match status" value="1"/>
</dbReference>
<keyword evidence="3" id="KW-0862">Zinc</keyword>
<dbReference type="GO" id="GO:0008270">
    <property type="term" value="F:zinc ion binding"/>
    <property type="evidence" value="ECO:0007669"/>
    <property type="project" value="UniProtKB-KW"/>
</dbReference>
<dbReference type="EMBL" id="GECU01025699">
    <property type="protein sequence ID" value="JAS82007.1"/>
    <property type="molecule type" value="Transcribed_RNA"/>
</dbReference>
<keyword evidence="2 4" id="KW-0863">Zinc-finger</keyword>
<reference evidence="8" key="1">
    <citation type="submission" date="2015-11" db="EMBL/GenBank/DDBJ databases">
        <title>De novo transcriptome assembly of four potential Pierce s Disease insect vectors from Arizona vineyards.</title>
        <authorList>
            <person name="Tassone E.E."/>
        </authorList>
    </citation>
    <scope>NUCLEOTIDE SEQUENCE</scope>
</reference>
<dbReference type="PROSITE" id="PS50016">
    <property type="entry name" value="ZF_PHD_2"/>
    <property type="match status" value="1"/>
</dbReference>
<evidence type="ECO:0000256" key="3">
    <source>
        <dbReference type="ARBA" id="ARBA00022833"/>
    </source>
</evidence>
<evidence type="ECO:0000256" key="1">
    <source>
        <dbReference type="ARBA" id="ARBA00022723"/>
    </source>
</evidence>
<evidence type="ECO:0000313" key="8">
    <source>
        <dbReference type="EMBL" id="JAS98873.1"/>
    </source>
</evidence>
<evidence type="ECO:0000256" key="5">
    <source>
        <dbReference type="SAM" id="Coils"/>
    </source>
</evidence>
<dbReference type="InterPro" id="IPR019786">
    <property type="entry name" value="Zinc_finger_PHD-type_CS"/>
</dbReference>
<evidence type="ECO:0000256" key="4">
    <source>
        <dbReference type="PROSITE-ProRule" id="PRU00146"/>
    </source>
</evidence>
<dbReference type="EMBL" id="GECU01008833">
    <property type="protein sequence ID" value="JAS98873.1"/>
    <property type="molecule type" value="Transcribed_RNA"/>
</dbReference>
<accession>A0A1B6JIY4</accession>
<dbReference type="AlphaFoldDB" id="A0A1B6JIY4"/>
<name>A0A1B6JIY4_9HEMI</name>
<dbReference type="PROSITE" id="PS01359">
    <property type="entry name" value="ZF_PHD_1"/>
    <property type="match status" value="1"/>
</dbReference>
<dbReference type="InterPro" id="IPR019787">
    <property type="entry name" value="Znf_PHD-finger"/>
</dbReference>